<proteinExistence type="predicted"/>
<protein>
    <submittedName>
        <fullName evidence="2">Uncharacterized protein</fullName>
    </submittedName>
</protein>
<evidence type="ECO:0000313" key="1">
    <source>
        <dbReference type="Proteomes" id="UP000036681"/>
    </source>
</evidence>
<dbReference type="WBParaSite" id="ALUE_0001975501-mRNA-1">
    <property type="protein sequence ID" value="ALUE_0001975501-mRNA-1"/>
    <property type="gene ID" value="ALUE_0001975501"/>
</dbReference>
<name>A0A0M3ILX7_ASCLU</name>
<reference evidence="2" key="1">
    <citation type="submission" date="2017-02" db="UniProtKB">
        <authorList>
            <consortium name="WormBaseParasite"/>
        </authorList>
    </citation>
    <scope>IDENTIFICATION</scope>
</reference>
<organism evidence="1 2">
    <name type="scientific">Ascaris lumbricoides</name>
    <name type="common">Giant roundworm</name>
    <dbReference type="NCBI Taxonomy" id="6252"/>
    <lineage>
        <taxon>Eukaryota</taxon>
        <taxon>Metazoa</taxon>
        <taxon>Ecdysozoa</taxon>
        <taxon>Nematoda</taxon>
        <taxon>Chromadorea</taxon>
        <taxon>Rhabditida</taxon>
        <taxon>Spirurina</taxon>
        <taxon>Ascaridomorpha</taxon>
        <taxon>Ascaridoidea</taxon>
        <taxon>Ascarididae</taxon>
        <taxon>Ascaris</taxon>
    </lineage>
</organism>
<keyword evidence="1" id="KW-1185">Reference proteome</keyword>
<sequence length="152" mass="17085">MISIHELETIHEAGIGAEKGVMFSNNSLSRRRLQIAWIKKCTNESADLREFEFLPMSKNANHQMATTDTKTECIDKEKRHQTMQLNCLSDNEIENDIGSASDIHTITANRSNEITEIAELRARSTRSVSCVVEEELRRAAQVCISVSFGTSL</sequence>
<dbReference type="Proteomes" id="UP000036681">
    <property type="component" value="Unplaced"/>
</dbReference>
<evidence type="ECO:0000313" key="2">
    <source>
        <dbReference type="WBParaSite" id="ALUE_0001975501-mRNA-1"/>
    </source>
</evidence>
<accession>A0A0M3ILX7</accession>
<dbReference type="AlphaFoldDB" id="A0A0M3ILX7"/>